<evidence type="ECO:0000313" key="3">
    <source>
        <dbReference type="EMBL" id="OAF07448.1"/>
    </source>
</evidence>
<feature type="domain" description="Filamentous haemagglutinin FhaB/tRNA nuclease CdiA-like TPS" evidence="2">
    <location>
        <begin position="137"/>
        <end position="255"/>
    </location>
</feature>
<dbReference type="EMBL" id="LSEF01000113">
    <property type="protein sequence ID" value="OAF07448.1"/>
    <property type="molecule type" value="Genomic_DNA"/>
</dbReference>
<dbReference type="GeneID" id="32582739"/>
<dbReference type="InterPro" id="IPR021026">
    <property type="entry name" value="Filamn_hemagglutn_DUF3739"/>
</dbReference>
<evidence type="ECO:0000256" key="1">
    <source>
        <dbReference type="SAM" id="MobiDB-lite"/>
    </source>
</evidence>
<evidence type="ECO:0000313" key="4">
    <source>
        <dbReference type="Proteomes" id="UP000077173"/>
    </source>
</evidence>
<feature type="compositionally biased region" description="Polar residues" evidence="1">
    <location>
        <begin position="4568"/>
        <end position="4580"/>
    </location>
</feature>
<dbReference type="Proteomes" id="UP000077173">
    <property type="component" value="Unassembled WGS sequence"/>
</dbReference>
<proteinExistence type="predicted"/>
<feature type="compositionally biased region" description="Basic and acidic residues" evidence="1">
    <location>
        <begin position="4581"/>
        <end position="4590"/>
    </location>
</feature>
<dbReference type="SMART" id="SM00912">
    <property type="entry name" value="Haemagg_act"/>
    <property type="match status" value="1"/>
</dbReference>
<gene>
    <name evidence="3" type="ORF">AXW67_29945</name>
</gene>
<evidence type="ECO:0000259" key="2">
    <source>
        <dbReference type="SMART" id="SM00912"/>
    </source>
</evidence>
<organism evidence="3 4">
    <name type="scientific">Bradyrhizobium neotropicale</name>
    <dbReference type="NCBI Taxonomy" id="1497615"/>
    <lineage>
        <taxon>Bacteria</taxon>
        <taxon>Pseudomonadati</taxon>
        <taxon>Pseudomonadota</taxon>
        <taxon>Alphaproteobacteria</taxon>
        <taxon>Hyphomicrobiales</taxon>
        <taxon>Nitrobacteraceae</taxon>
        <taxon>Bradyrhizobium</taxon>
    </lineage>
</organism>
<comment type="caution">
    <text evidence="3">The sequence shown here is derived from an EMBL/GenBank/DDBJ whole genome shotgun (WGS) entry which is preliminary data.</text>
</comment>
<protein>
    <recommendedName>
        <fullName evidence="2">Filamentous haemagglutinin FhaB/tRNA nuclease CdiA-like TPS domain-containing protein</fullName>
    </recommendedName>
</protein>
<dbReference type="Pfam" id="PF05860">
    <property type="entry name" value="TPS"/>
    <property type="match status" value="1"/>
</dbReference>
<keyword evidence="4" id="KW-1185">Reference proteome</keyword>
<feature type="region of interest" description="Disordered" evidence="1">
    <location>
        <begin position="4561"/>
        <end position="4590"/>
    </location>
</feature>
<dbReference type="NCBIfam" id="TIGR01901">
    <property type="entry name" value="adhes_NPXG"/>
    <property type="match status" value="1"/>
</dbReference>
<name>A0A176YKH3_9BRAD</name>
<dbReference type="InterPro" id="IPR012334">
    <property type="entry name" value="Pectin_lyas_fold"/>
</dbReference>
<reference evidence="3 4" key="1">
    <citation type="submission" date="2016-02" db="EMBL/GenBank/DDBJ databases">
        <title>Draft genome sequence of the strain BR 10247T Bradyrhizobium neotropicale isolated from nodules of Centrolobium paraense.</title>
        <authorList>
            <person name="Simoes-Araujo J.L."/>
            <person name="Barauna A.C."/>
            <person name="Silva K."/>
            <person name="Zilli J.E."/>
        </authorList>
    </citation>
    <scope>NUCLEOTIDE SEQUENCE [LARGE SCALE GENOMIC DNA]</scope>
    <source>
        <strain evidence="3 4">BR 10247</strain>
    </source>
</reference>
<dbReference type="Gene3D" id="2.160.20.10">
    <property type="entry name" value="Single-stranded right-handed beta-helix, Pectin lyase-like"/>
    <property type="match status" value="1"/>
</dbReference>
<dbReference type="Pfam" id="PF12545">
    <property type="entry name" value="DUF3739"/>
    <property type="match status" value="1"/>
</dbReference>
<dbReference type="SUPFAM" id="SSF51126">
    <property type="entry name" value="Pectin lyase-like"/>
    <property type="match status" value="1"/>
</dbReference>
<dbReference type="InterPro" id="IPR011050">
    <property type="entry name" value="Pectin_lyase_fold/virulence"/>
</dbReference>
<sequence length="4590" mass="466620">MRLVNIDLKSSAFSLRWRSIRAALLTSTAILPGLIGHQAQARSLTPSNSSVAPATAAQLAAGLAAQQAAAAGAQAQVSLARAAAALSAARQAQQDAAAAAAQALNSTVNGVVTGGLMPIGGVKDVTGQSACGDSCSSLQLNTPTSWQNANTTFTQTVKNGQYTVDITQTQNRAILNWETFNIGRNTSVKFEQKSADWTVLNRVTDPTGSPTQILGQMSALGGVYVINRNGIIFGPGAQVNVHALIASSLDVGALGLPQDKRDKYFINTGINNANVTAFSVAPTHSPGFGSPDDGGYTAENNGWGDVKVNAGASIKTSVVDLESTGFIYLFGRNVSNSGTLTSPAGEVALVAARSISLISGGYWKLPSAVLPTGVTYRGTDFQITHFADVYSPDGNAIAPNYATGTGLISNDGLIETPRGITQMNGDRITIGQTGIISADTGITRNSMVLLRAATGIDLEGTISALPYEDPLTPSLPQGGSRGSTVQSFAPAYVELSAQNSVTVGSSGLISAPSATVALRAIDLGNGLPNAPSLYTNSTTNTLFGSPGVPGAVKASVTGPQQVLLEDGATIDVAGLQNVVLPASYNFIPFKPTGNEVADMPLQRSFLPGQTFYIDIRASGTRSDGTTWVGTPVADASGTINSYGRSIQQLMTTGGVVSLQTDQIATDSSTTSRSVITQSGSVINVAGGTVKYLPGMVSTTKLLGADGRIYSMANADPNMVYLGIAGQFTVNHSHWRVKEIWSTATQIYQPGYAEGHDAGGINITTVSPQLQGQMYFGSAAGERQISLGLKPSATNGVTATQAKGDELPSQGYLTFNLASSVVIGTSTDSTSGGLGVTNQIRHIADVPDPSQFAPAVAGADFTPTSAYQTVLSAATLSSYGLSLLRINSNDLLVTHNSANDAAGLPDLSLAAGGTFSATTGSAISVAGNIGAAGGQISLVTDGFAFRNNPFFKAAQTASGKDDIFVQGTLDVSGRWVNDTGRFGTGMTGPGYIDGGSISIATNTNSDGTVDTTGSILLAQGSLLDASSGGYISSTGIAKTASTGVLAGRGGSVSLLLYQGKRYDVQGATGPATPTAGNVAQLQLDGRLRAYGFERNGTLTLGTGKTITIDSTAHADASSGIVTSTGGAGMTAVTLAASRLTDGGFGAYVIESTPDGWTDTNAVIAVAAGVNLTLQQQNLASLADYRAVGTGSKIADAATRARLPDDQRNVVDLTLKSDNILLDTGAVIATDPQAKVSFGGIPNYTVSDPTREQAAQNVLLRGRVIDHGGTVVVNAQKTWLGPQAKVDVSGTFVANSRFGQPKGQLVSGTVLSGGTFTIEAAAPNVQVGTLANTYTPGTVPSGTYVVAEQGAVVDVSGYATSIQAQNGHGGAVTVQSWSDAGTVKIDAAAFVWAGTFEAKGGRSADGKTPLANGGTLMLGGGAMQLQQDSANVTAALSGTLAGGPATLANLASNSSSLVNQLASASGTSSSIFAAVDRLSAFENVLLYSGTAQNGVARIFTGVSGNTYAIAAPTLSPLAISGSVTWTSDDGLSRLYIAANTISSTTSGSTVTLAAPYMLLTGGGGSTSTAGSSLHLGFRTKAGDPTSDVIIARTIDIENAAFAGFNDIELKSSGDIRLSTPKVANGFTSGGTSTDAARFTGQIAAGGANLILDAQRIYPVSDVDFTIQTTGNVTFQATAGGRSVIPLSAGGSLSVYAATIDQNGNIYAPLGRITLGDDGTATGNTSKIQTTSVTLEPGSLTSVTLAGTIVPYGETVDGVNWYYNASLHPLLAAASGTEPVLPSKGLVLNGNNVAVKQGSTIDTRGGGDLQAMEWTPGKGGSRDTLTTTPSGQTVYALIPSYNDPVAAYDIHFATTRSDGGQNFKAGDAYPLAGQQIHLDGSTGVPAGTYTLYPAHYATLPGALRVVDYGSNLGRNIPSGTTLPDGTVLVSGHYTQSVRPGAYSSGSELFAVQSNSVWRQYSEYNFSTANGYFTDKANHDGVAIPRLPVDAGRIAVVAQQTLLLGATELSAPAAGGRGGELDISSDKLAVLSSSVNQQPYTAAGYVVVASEQLASFESVLIGGLRSDTSKGTLITGTASELVVDTPDGLSLPEFMFVTSPLRTTQQTVSSSFQVNMNGNWLDGTSQFTATVPKGTGTISIATGSVITTSGNVHTGAGRNFYVGSNPSGSTTAQQVATALGGTLDSTGAVITGADVNKLPVSVPGIGYNNNPSTAVLSSYASQGLGALFVASQDSTISVAGPSASPLTIQFTTLAGSNNLVRNADGSSGPATITLGGNVGHVEIEAGAHISTNNLFIQATATTNNIILNKPVAGNPNAPAATITANQAKFAGRSIGIGASSSDGVILNQTNLDQLSGVKNLTLAAVGGDITFYGSNLIQATMQGLTLDARAVRGTGGNSTIEVGGTVTLLNSSATGTSAQASPSGSLGIAATDIVFGGGTQTIAGFSQVNLAASDQVLFKSQGSLRLGTGSDVDGLPTDVVGLQMITPLVSVGGSTSKGGGSFVVVTSGAVNIGDTIVNPNNPPVRSDSPKDSSDTGGSLMIQGRSVSIGGFADDQGNQRSGTVIQAQAGSITLEATKGDVTLDHNAYLSARGYAKNLIDTATYLPGGKIVLKADRGNVVTRGVSASAKGNDASVIDVAQPDGGMGYGGQVRILATAGQATVLGDLRGKGGNGLGGGIQIDTNSLQVDGSGFTPEVALDPLADKLLAGGFTGAVDIHTRTGDLILSQGHTLKANSVTLTADDQTWDTTDPTRQFGRIVIAGTIDASGYAGRTADGTGQAGGQVNLYAANEITLTATGLINASTEHGDERGGDVTIAIGWGTKSNAGIDLQPGSRIDVHGGTKGGLSGGTVLVRAPNDGGNDVYITEIASTITGARDVTIESFVSFSTNGQGGIDASSLGWNGVLDPGGSVTKTSLKVNTVYVPPGSGGAYTQVPDVIFSAPATSVTGLKSISIASTSNWYHLDPNLIGEVVIEAPAGGTAASGIVTTDANGVPTFTITNPGSGFTGAPATIRFYSQGVLLTTAHLTSSDFASAQLTTTAGQAQGTAVMGLKSISIASTSGWYHLDPNFAGNVVIESASGGASATGTVTTDANGVPTFTIIGAGSGFTGAPSTILFYRDGKLILTGHLTSSDFASTVMTVVGVNVTNAGNYTPGTAATASFSGGGIGATEAASVAADMDTAAATGSGAFAAVTLRQYVQGNWTYNTNTEVKHYGFSGAMDRIVKPLAGELGSVVHLRPDVDLVNPDPTINGGNITVASNWNLAAGTVGKLQNNTGSLAGTQYFDPSISYVDFAYRYLANYGSADVPSYGVEAGALTLRAFNNINVNASISDGFFQFGDYLNPIYRSAVSAYLRSATPRGIDGNNGANLNNYKPAPIAPYNTTGNPNGISASATDLDEADLFPHTLNVCISHCGADSAPDGLAAITNPGSWSYRLTAGAEIGSANPNAMQSLASVNKRGAGDVVVNGHVLATTIAPNLNLPTMVRTGTGSISIAAARDVSLADTAAPGVIYAAGVNTARYANPYDASGNVTDANGFLEPQLLSYGSNTQGGAALVYGAPTSAAFPVAAGDVSVVAQEDIKGYRNVTTTNIFNQTTLWNAYYTPWLIADAGVTNLVGAPTVGAGVFVSSDRIASQTAWWIQYASFREGILSAGGNVNVTAGRDLVDVSVSLPTTGRVTGGLSSASTPVTQLYGSGNMMVRAGRNLLGGSYYEGSGHASIQVGGLVDANGTITLKAANTTAPNYTLLAVDTGQISMISGGSMAIGGVVNPAQLHLQSTTAANPLGAASSLLMNTYGQDSGVNLTAVTGNLNIAMPQTFGTVPWNTSGLTYPASFTAIAAGGDITTKGLVTNSTVGAQNPAMPGIVLTGSENGRFELLAQGSIDLTGGYTNLATFAPSISAGPSLLDTAFDPYQPNNGMTGAFSSALLAHRDDHDTNPARIYAVSGNISAVATTSSTVNRIPGTSTIVSVTPTSYARVELNRPAKIYAGRDILNLNLIAQNIAADDVTTIQADRDILYNYGGGTANVNNQAVTFGGPGLQIAGPGFLVVQAGRDLGPFLPVTRDSITYTPAQEGIASVGNASLWPVGNRYVSQGSSGMYDITLLGSVSSTTKKRNELLPGTGADIITMFGAAKGINYDGYWAKDPNTNQLVLHPGVISTYLDPANASNVAQNYAFNTDALRSYLKSDALFDFFNTPAGRATLKQANINALKGDGSIDRAGLNQYFDLLARPWDFFANALPQQIQNGFVDLGAFLLRIGLRPENQASALADFYALPKDLQHVFADQVFFAELKAVGQAQTGTSGNYQRGYEAINTMFPADFGYTRNALGGGTNGANTLKHTGDLDLLHATIQTKLGGDISIFGPGGTIRVGSLALEPNPLLKPNDLGILTLGVGDINTFTDASVLVNSSRVMTQQGGDILMWSSNGDLDAGRGAQTTLSFPPLQVVFNSDDYQSVDLGGLVSGAGIAVIQSSKVAKKSNTYLLAPRGTVDAGEAGIRVSGNLTIAAVQVVNAGNIQVGGTSTGIPTVTAPNIGALSAASNTAGAAAKSAEPPTAAGNNDRASVFIVEVVGYGGGDTGGQDSNPSSSSGQGTKSDDQERKQP</sequence>
<feature type="region of interest" description="Disordered" evidence="1">
    <location>
        <begin position="2512"/>
        <end position="2535"/>
    </location>
</feature>
<dbReference type="InterPro" id="IPR008638">
    <property type="entry name" value="FhaB/CdiA-like_TPS"/>
</dbReference>
<accession>A0A176YKH3</accession>